<organism evidence="1 2">
    <name type="scientific">Rhizobium phaseoli</name>
    <dbReference type="NCBI Taxonomy" id="396"/>
    <lineage>
        <taxon>Bacteria</taxon>
        <taxon>Pseudomonadati</taxon>
        <taxon>Pseudomonadota</taxon>
        <taxon>Alphaproteobacteria</taxon>
        <taxon>Hyphomicrobiales</taxon>
        <taxon>Rhizobiaceae</taxon>
        <taxon>Rhizobium/Agrobacterium group</taxon>
        <taxon>Rhizobium</taxon>
    </lineage>
</organism>
<evidence type="ECO:0000313" key="2">
    <source>
        <dbReference type="Proteomes" id="UP000471753"/>
    </source>
</evidence>
<name>A0A7K3U5S1_9HYPH</name>
<accession>A0A7K3U5S1</accession>
<dbReference type="EMBL" id="WUFT01000001">
    <property type="protein sequence ID" value="NEJ69006.1"/>
    <property type="molecule type" value="Genomic_DNA"/>
</dbReference>
<reference evidence="1 2" key="1">
    <citation type="submission" date="2019-12" db="EMBL/GenBank/DDBJ databases">
        <title>Rhizobium genotypes associated with high levels of biological nitrogen fixation by grain legumes in a temperate-maritime cropping system.</title>
        <authorList>
            <person name="Maluk M."/>
            <person name="Francesc Ferrando Molina F."/>
            <person name="Lopez Del Egido L."/>
            <person name="Lafos M."/>
            <person name="Langarica-Fuentes A."/>
            <person name="Gebre Yohannes G."/>
            <person name="Young M.W."/>
            <person name="Martin P."/>
            <person name="Gantlett R."/>
            <person name="Kenicer G."/>
            <person name="Hawes C."/>
            <person name="Begg G.S."/>
            <person name="Quilliam R.S."/>
            <person name="Squire G.R."/>
            <person name="Poole P.S."/>
            <person name="Young P.W."/>
            <person name="Iannetta P.M."/>
            <person name="James E.K."/>
        </authorList>
    </citation>
    <scope>NUCLEOTIDE SEQUENCE [LARGE SCALE GENOMIC DNA]</scope>
    <source>
        <strain evidence="1 2">JHI366</strain>
    </source>
</reference>
<evidence type="ECO:0000313" key="1">
    <source>
        <dbReference type="EMBL" id="NEJ69006.1"/>
    </source>
</evidence>
<sequence length="67" mass="7421">MKSDFGESMIWLARIEAGGDGSPQRPPDPADAFNLDAAEPGQIFACPAKTKLSPVFRRYFSYGRTRQ</sequence>
<dbReference type="AlphaFoldDB" id="A0A7K3U5S1"/>
<gene>
    <name evidence="1" type="ORF">GR197_00400</name>
</gene>
<protein>
    <submittedName>
        <fullName evidence="1">Uncharacterized protein</fullName>
    </submittedName>
</protein>
<dbReference type="Proteomes" id="UP000471753">
    <property type="component" value="Unassembled WGS sequence"/>
</dbReference>
<proteinExistence type="predicted"/>
<comment type="caution">
    <text evidence="1">The sequence shown here is derived from an EMBL/GenBank/DDBJ whole genome shotgun (WGS) entry which is preliminary data.</text>
</comment>